<proteinExistence type="predicted"/>
<reference evidence="1 2" key="1">
    <citation type="submission" date="2024-04" db="EMBL/GenBank/DDBJ databases">
        <title>Novel genus in family Flammeovirgaceae.</title>
        <authorList>
            <person name="Nguyen T.H."/>
            <person name="Vuong T.Q."/>
            <person name="Le H."/>
            <person name="Kim S.-G."/>
        </authorList>
    </citation>
    <scope>NUCLEOTIDE SEQUENCE [LARGE SCALE GENOMIC DNA]</scope>
    <source>
        <strain evidence="1 2">JCM 23209</strain>
    </source>
</reference>
<sequence length="115" mass="13430">MKIYSTASDGNDMADMANARYFNLAIKQIEENVEWLKTSKKIVQAVLAHIDILLLLSKKFPKDANLSIEEDRVAEWKTVFYEWYERVNSKIPAKYREGIKQNADELFAELEQYGH</sequence>
<dbReference type="AlphaFoldDB" id="A0AAW9SHJ0"/>
<name>A0AAW9SHJ0_9BACT</name>
<dbReference type="Proteomes" id="UP001403385">
    <property type="component" value="Unassembled WGS sequence"/>
</dbReference>
<accession>A0AAW9SHJ0</accession>
<keyword evidence="2" id="KW-1185">Reference proteome</keyword>
<evidence type="ECO:0000313" key="2">
    <source>
        <dbReference type="Proteomes" id="UP001403385"/>
    </source>
</evidence>
<protein>
    <submittedName>
        <fullName evidence="1">Uncharacterized protein</fullName>
    </submittedName>
</protein>
<gene>
    <name evidence="1" type="ORF">AAG747_28825</name>
</gene>
<organism evidence="1 2">
    <name type="scientific">Rapidithrix thailandica</name>
    <dbReference type="NCBI Taxonomy" id="413964"/>
    <lineage>
        <taxon>Bacteria</taxon>
        <taxon>Pseudomonadati</taxon>
        <taxon>Bacteroidota</taxon>
        <taxon>Cytophagia</taxon>
        <taxon>Cytophagales</taxon>
        <taxon>Flammeovirgaceae</taxon>
        <taxon>Rapidithrix</taxon>
    </lineage>
</organism>
<dbReference type="RefSeq" id="WP_346824731.1">
    <property type="nucleotide sequence ID" value="NZ_JBDKWZ010000031.1"/>
</dbReference>
<evidence type="ECO:0000313" key="1">
    <source>
        <dbReference type="EMBL" id="MEN7551953.1"/>
    </source>
</evidence>
<dbReference type="EMBL" id="JBDKWZ010000031">
    <property type="protein sequence ID" value="MEN7551953.1"/>
    <property type="molecule type" value="Genomic_DNA"/>
</dbReference>
<comment type="caution">
    <text evidence="1">The sequence shown here is derived from an EMBL/GenBank/DDBJ whole genome shotgun (WGS) entry which is preliminary data.</text>
</comment>